<evidence type="ECO:0000313" key="1">
    <source>
        <dbReference type="EMBL" id="AEI76833.1"/>
    </source>
</evidence>
<proteinExistence type="predicted"/>
<dbReference type="EMBL" id="CP002877">
    <property type="protein sequence ID" value="AEI76833.1"/>
    <property type="molecule type" value="Genomic_DNA"/>
</dbReference>
<dbReference type="Proteomes" id="UP000006798">
    <property type="component" value="Chromosome 1"/>
</dbReference>
<accession>G0ETK7</accession>
<dbReference type="HOGENOM" id="CLU_3308309_0_0_4"/>
<evidence type="ECO:0000313" key="2">
    <source>
        <dbReference type="Proteomes" id="UP000006798"/>
    </source>
</evidence>
<organism evidence="1 2">
    <name type="scientific">Cupriavidus necator (strain ATCC 43291 / DSM 13513 / CCUG 52238 / LMG 8453 / N-1)</name>
    <name type="common">Ralstonia eutropha</name>
    <dbReference type="NCBI Taxonomy" id="1042878"/>
    <lineage>
        <taxon>Bacteria</taxon>
        <taxon>Pseudomonadati</taxon>
        <taxon>Pseudomonadota</taxon>
        <taxon>Betaproteobacteria</taxon>
        <taxon>Burkholderiales</taxon>
        <taxon>Burkholderiaceae</taxon>
        <taxon>Cupriavidus</taxon>
    </lineage>
</organism>
<name>G0ETK7_CUPNN</name>
<dbReference type="AlphaFoldDB" id="G0ETK7"/>
<sequence length="39" mass="4373">MAYLPFRIEAARLMPRGCPCRDSLQASHALPIGLFENIN</sequence>
<reference evidence="1 2" key="1">
    <citation type="journal article" date="2011" name="J. Bacteriol.">
        <title>Complete genome sequence of the type strain Cupriavidus necator N-1.</title>
        <authorList>
            <person name="Poehlein A."/>
            <person name="Kusian B."/>
            <person name="Friedrich B."/>
            <person name="Daniel R."/>
            <person name="Bowien B."/>
        </authorList>
    </citation>
    <scope>NUCLEOTIDE SEQUENCE [LARGE SCALE GENOMIC DNA]</scope>
    <source>
        <strain evidence="2">ATCC 43291 / DSM 13513 / CCUG 52238 / LMG 8453 / N-1</strain>
    </source>
</reference>
<protein>
    <submittedName>
        <fullName evidence="1">Uncharacterized protein</fullName>
    </submittedName>
</protein>
<gene>
    <name evidence="1" type="ordered locus">CNE_1c14870</name>
</gene>
<dbReference type="KEGG" id="cnc:CNE_1c14870"/>